<dbReference type="HAMAP" id="MF_00530">
    <property type="entry name" value="ATP_synth_epsil_bac"/>
    <property type="match status" value="1"/>
</dbReference>
<evidence type="ECO:0000256" key="10">
    <source>
        <dbReference type="HAMAP-Rule" id="MF_00530"/>
    </source>
</evidence>
<protein>
    <recommendedName>
        <fullName evidence="10">ATP synthase epsilon chain</fullName>
    </recommendedName>
    <alternativeName>
        <fullName evidence="10">ATP synthase F1 sector epsilon subunit</fullName>
    </alternativeName>
    <alternativeName>
        <fullName evidence="10">F-ATPase epsilon subunit</fullName>
    </alternativeName>
</protein>
<keyword evidence="10" id="KW-0375">Hydrogen ion transport</keyword>
<dbReference type="Pfam" id="PF00401">
    <property type="entry name" value="ATP-synt_DE"/>
    <property type="match status" value="1"/>
</dbReference>
<dbReference type="SUPFAM" id="SSF51344">
    <property type="entry name" value="Epsilon subunit of F1F0-ATP synthase N-terminal domain"/>
    <property type="match status" value="1"/>
</dbReference>
<evidence type="ECO:0000256" key="6">
    <source>
        <dbReference type="ARBA" id="ARBA00023065"/>
    </source>
</evidence>
<evidence type="ECO:0000256" key="5">
    <source>
        <dbReference type="ARBA" id="ARBA00022448"/>
    </source>
</evidence>
<dbReference type="NCBIfam" id="NF009980">
    <property type="entry name" value="PRK13446.1"/>
    <property type="match status" value="1"/>
</dbReference>
<feature type="domain" description="ATP synthase epsilon subunit C-terminal" evidence="13">
    <location>
        <begin position="86"/>
        <end position="133"/>
    </location>
</feature>
<comment type="subunit">
    <text evidence="4 10 11">F-type ATPases have 2 components, CF(1) - the catalytic core - and CF(0) - the membrane proton channel. CF(1) has five subunits: alpha(3), beta(3), gamma(1), delta(1), epsilon(1). CF(0) has three main subunits: a, b and c.</text>
</comment>
<comment type="function">
    <text evidence="1 10">Produces ATP from ADP in the presence of a proton gradient across the membrane.</text>
</comment>
<evidence type="ECO:0000256" key="8">
    <source>
        <dbReference type="ARBA" id="ARBA00023196"/>
    </source>
</evidence>
<proteinExistence type="inferred from homology"/>
<dbReference type="EMBL" id="OJIN01000177">
    <property type="protein sequence ID" value="SPD74872.1"/>
    <property type="molecule type" value="Genomic_DNA"/>
</dbReference>
<dbReference type="GO" id="GO:0005886">
    <property type="term" value="C:plasma membrane"/>
    <property type="evidence" value="ECO:0007669"/>
    <property type="project" value="UniProtKB-SubCell"/>
</dbReference>
<dbReference type="PANTHER" id="PTHR13822:SF10">
    <property type="entry name" value="ATP SYNTHASE EPSILON CHAIN, CHLOROPLASTIC"/>
    <property type="match status" value="1"/>
</dbReference>
<evidence type="ECO:0000256" key="1">
    <source>
        <dbReference type="ARBA" id="ARBA00003543"/>
    </source>
</evidence>
<organism evidence="15">
    <name type="scientific">uncultured Desulfobacterium sp</name>
    <dbReference type="NCBI Taxonomy" id="201089"/>
    <lineage>
        <taxon>Bacteria</taxon>
        <taxon>Pseudomonadati</taxon>
        <taxon>Thermodesulfobacteriota</taxon>
        <taxon>Desulfobacteria</taxon>
        <taxon>Desulfobacterales</taxon>
        <taxon>Desulfobacteriaceae</taxon>
        <taxon>Desulfobacterium</taxon>
        <taxon>environmental samples</taxon>
    </lineage>
</organism>
<dbReference type="InterPro" id="IPR020547">
    <property type="entry name" value="ATP_synth_F1_esu_C"/>
</dbReference>
<name>A0A445MZR9_9BACT</name>
<dbReference type="GO" id="GO:0045259">
    <property type="term" value="C:proton-transporting ATP synthase complex"/>
    <property type="evidence" value="ECO:0007669"/>
    <property type="project" value="UniProtKB-KW"/>
</dbReference>
<dbReference type="PANTHER" id="PTHR13822">
    <property type="entry name" value="ATP SYNTHASE DELTA/EPSILON CHAIN"/>
    <property type="match status" value="1"/>
</dbReference>
<dbReference type="Pfam" id="PF02823">
    <property type="entry name" value="ATP-synt_DE_N"/>
    <property type="match status" value="1"/>
</dbReference>
<dbReference type="GO" id="GO:0046933">
    <property type="term" value="F:proton-transporting ATP synthase activity, rotational mechanism"/>
    <property type="evidence" value="ECO:0007669"/>
    <property type="project" value="UniProtKB-UniRule"/>
</dbReference>
<dbReference type="InterPro" id="IPR036794">
    <property type="entry name" value="ATP_F1_dsu/esu_C_sf"/>
</dbReference>
<evidence type="ECO:0000256" key="4">
    <source>
        <dbReference type="ARBA" id="ARBA00011648"/>
    </source>
</evidence>
<feature type="coiled-coil region" evidence="12">
    <location>
        <begin position="83"/>
        <end position="110"/>
    </location>
</feature>
<evidence type="ECO:0000256" key="2">
    <source>
        <dbReference type="ARBA" id="ARBA00004202"/>
    </source>
</evidence>
<keyword evidence="6 10" id="KW-0406">Ion transport</keyword>
<dbReference type="GO" id="GO:0005524">
    <property type="term" value="F:ATP binding"/>
    <property type="evidence" value="ECO:0007669"/>
    <property type="project" value="UniProtKB-UniRule"/>
</dbReference>
<keyword evidence="9 10" id="KW-0066">ATP synthesis</keyword>
<comment type="similarity">
    <text evidence="3 10 11">Belongs to the ATPase epsilon chain family.</text>
</comment>
<dbReference type="AlphaFoldDB" id="A0A445MZR9"/>
<evidence type="ECO:0000256" key="3">
    <source>
        <dbReference type="ARBA" id="ARBA00005712"/>
    </source>
</evidence>
<dbReference type="Gene3D" id="2.60.15.10">
    <property type="entry name" value="F0F1 ATP synthase delta/epsilon subunit, N-terminal"/>
    <property type="match status" value="1"/>
</dbReference>
<comment type="subcellular location">
    <subcellularLocation>
        <location evidence="2 10">Cell membrane</location>
        <topology evidence="2 10">Peripheral membrane protein</topology>
    </subcellularLocation>
</comment>
<evidence type="ECO:0000256" key="9">
    <source>
        <dbReference type="ARBA" id="ARBA00023310"/>
    </source>
</evidence>
<keyword evidence="8 10" id="KW-0139">CF(1)</keyword>
<dbReference type="InterPro" id="IPR036771">
    <property type="entry name" value="ATPsynth_dsu/esu_N"/>
</dbReference>
<dbReference type="Gene3D" id="1.20.5.440">
    <property type="entry name" value="ATP synthase delta/epsilon subunit, C-terminal domain"/>
    <property type="match status" value="1"/>
</dbReference>
<feature type="domain" description="ATP synthase F1 complex delta/epsilon subunit N-terminal" evidence="14">
    <location>
        <begin position="4"/>
        <end position="82"/>
    </location>
</feature>
<keyword evidence="12" id="KW-0175">Coiled coil</keyword>
<evidence type="ECO:0000259" key="13">
    <source>
        <dbReference type="Pfam" id="PF00401"/>
    </source>
</evidence>
<evidence type="ECO:0000256" key="7">
    <source>
        <dbReference type="ARBA" id="ARBA00023136"/>
    </source>
</evidence>
<keyword evidence="5 10" id="KW-0813">Transport</keyword>
<gene>
    <name evidence="10 15" type="primary">atpC</name>
    <name evidence="15" type="ORF">PITCH_A360007</name>
</gene>
<keyword evidence="7 10" id="KW-0472">Membrane</keyword>
<evidence type="ECO:0000256" key="11">
    <source>
        <dbReference type="RuleBase" id="RU003656"/>
    </source>
</evidence>
<dbReference type="CDD" id="cd12152">
    <property type="entry name" value="F1-ATPase_delta"/>
    <property type="match status" value="1"/>
</dbReference>
<reference evidence="15" key="1">
    <citation type="submission" date="2018-01" db="EMBL/GenBank/DDBJ databases">
        <authorList>
            <person name="Regsiter A."/>
            <person name="William W."/>
        </authorList>
    </citation>
    <scope>NUCLEOTIDE SEQUENCE</scope>
    <source>
        <strain evidence="15">TRIP AH-1</strain>
    </source>
</reference>
<keyword evidence="10" id="KW-1003">Cell membrane</keyword>
<evidence type="ECO:0000256" key="12">
    <source>
        <dbReference type="SAM" id="Coils"/>
    </source>
</evidence>
<dbReference type="InterPro" id="IPR020546">
    <property type="entry name" value="ATP_synth_F1_dsu/esu_N"/>
</dbReference>
<dbReference type="SUPFAM" id="SSF46604">
    <property type="entry name" value="Epsilon subunit of F1F0-ATP synthase C-terminal domain"/>
    <property type="match status" value="1"/>
</dbReference>
<sequence length="136" mass="15020">MEKLHLEVVTPANIMVSQDVDIVVAPGSIGEFGVLKGHARFLSGIVPGELRFTADNKTEYFAVTSGFAEISDDKVSILVDAAERAEEIDIERAKKAMDRASERLTKERGTVDIDFLRAEASLKRAMMRIKVAQKIK</sequence>
<dbReference type="InterPro" id="IPR001469">
    <property type="entry name" value="ATP_synth_F1_dsu/esu"/>
</dbReference>
<accession>A0A445MZR9</accession>
<evidence type="ECO:0000313" key="15">
    <source>
        <dbReference type="EMBL" id="SPD74872.1"/>
    </source>
</evidence>
<dbReference type="NCBIfam" id="TIGR01216">
    <property type="entry name" value="ATP_synt_epsi"/>
    <property type="match status" value="1"/>
</dbReference>
<evidence type="ECO:0000259" key="14">
    <source>
        <dbReference type="Pfam" id="PF02823"/>
    </source>
</evidence>